<keyword evidence="1" id="KW-0812">Transmembrane</keyword>
<evidence type="ECO:0000256" key="1">
    <source>
        <dbReference type="SAM" id="Phobius"/>
    </source>
</evidence>
<dbReference type="AlphaFoldDB" id="A0A1H0U8J5"/>
<keyword evidence="1" id="KW-1133">Transmembrane helix</keyword>
<dbReference type="InterPro" id="IPR009706">
    <property type="entry name" value="DUF1287"/>
</dbReference>
<evidence type="ECO:0008006" key="4">
    <source>
        <dbReference type="Google" id="ProtNLM"/>
    </source>
</evidence>
<keyword evidence="3" id="KW-1185">Reference proteome</keyword>
<protein>
    <recommendedName>
        <fullName evidence="4">DUF1287 domain-containing protein</fullName>
    </recommendedName>
</protein>
<gene>
    <name evidence="2" type="ORF">SAMN05216565_104234</name>
</gene>
<accession>A0A1H0U8J5</accession>
<dbReference type="Pfam" id="PF06940">
    <property type="entry name" value="DUF1287"/>
    <property type="match status" value="1"/>
</dbReference>
<dbReference type="EMBL" id="FNJU01000004">
    <property type="protein sequence ID" value="SDP62597.1"/>
    <property type="molecule type" value="Genomic_DNA"/>
</dbReference>
<evidence type="ECO:0000313" key="2">
    <source>
        <dbReference type="EMBL" id="SDP62597.1"/>
    </source>
</evidence>
<sequence>MKIKKRLISFKFLFIMFILLFVVFFRNGILLDSVGISLSNPFSKEVIVGDHYSTVDRNHNGVPDPIDIVNTARKEVEQRTTYKSAYYAGGYPPDDEGVCTDVIWRGLDGADILLKDLMDKDITNFTDLYPRVGGKPDPNIDFRRVPNQFVFFQRFTESITTELIPGDLDNLKEWQPGDVVFFLDGYHHVGIVSDKRAKDGTPYLIHNNPPFAAEIKLTSFKTPIAGHFRWNY</sequence>
<evidence type="ECO:0000313" key="3">
    <source>
        <dbReference type="Proteomes" id="UP000199159"/>
    </source>
</evidence>
<keyword evidence="1" id="KW-0472">Membrane</keyword>
<feature type="transmembrane region" description="Helical" evidence="1">
    <location>
        <begin position="12"/>
        <end position="31"/>
    </location>
</feature>
<proteinExistence type="predicted"/>
<dbReference type="RefSeq" id="WP_238457244.1">
    <property type="nucleotide sequence ID" value="NZ_FNJU01000004.1"/>
</dbReference>
<name>A0A1H0U8J5_9BACI</name>
<dbReference type="Proteomes" id="UP000199159">
    <property type="component" value="Unassembled WGS sequence"/>
</dbReference>
<organism evidence="2 3">
    <name type="scientific">Litchfieldia salsa</name>
    <dbReference type="NCBI Taxonomy" id="930152"/>
    <lineage>
        <taxon>Bacteria</taxon>
        <taxon>Bacillati</taxon>
        <taxon>Bacillota</taxon>
        <taxon>Bacilli</taxon>
        <taxon>Bacillales</taxon>
        <taxon>Bacillaceae</taxon>
        <taxon>Litchfieldia</taxon>
    </lineage>
</organism>
<dbReference type="STRING" id="930152.SAMN05216565_104234"/>
<reference evidence="3" key="1">
    <citation type="submission" date="2016-10" db="EMBL/GenBank/DDBJ databases">
        <authorList>
            <person name="Varghese N."/>
            <person name="Submissions S."/>
        </authorList>
    </citation>
    <scope>NUCLEOTIDE SEQUENCE [LARGE SCALE GENOMIC DNA]</scope>
    <source>
        <strain evidence="3">IBRC-M10078</strain>
    </source>
</reference>